<dbReference type="InterPro" id="IPR029044">
    <property type="entry name" value="Nucleotide-diphossugar_trans"/>
</dbReference>
<evidence type="ECO:0000259" key="2">
    <source>
        <dbReference type="Pfam" id="PF12804"/>
    </source>
</evidence>
<dbReference type="SUPFAM" id="SSF53448">
    <property type="entry name" value="Nucleotide-diphospho-sugar transferases"/>
    <property type="match status" value="1"/>
</dbReference>
<dbReference type="Pfam" id="PF12804">
    <property type="entry name" value="NTP_transf_3"/>
    <property type="match status" value="1"/>
</dbReference>
<organism evidence="3 4">
    <name type="scientific">Parasedimentitalea maritima</name>
    <dbReference type="NCBI Taxonomy" id="2578117"/>
    <lineage>
        <taxon>Bacteria</taxon>
        <taxon>Pseudomonadati</taxon>
        <taxon>Pseudomonadota</taxon>
        <taxon>Alphaproteobacteria</taxon>
        <taxon>Rhodobacterales</taxon>
        <taxon>Paracoccaceae</taxon>
        <taxon>Parasedimentitalea</taxon>
    </lineage>
</organism>
<evidence type="ECO:0000256" key="1">
    <source>
        <dbReference type="ARBA" id="ARBA00022842"/>
    </source>
</evidence>
<keyword evidence="1" id="KW-0460">Magnesium</keyword>
<protein>
    <submittedName>
        <fullName evidence="3">NTP transferase domain-containing protein</fullName>
    </submittedName>
</protein>
<comment type="caution">
    <text evidence="3">The sequence shown here is derived from an EMBL/GenBank/DDBJ whole genome shotgun (WGS) entry which is preliminary data.</text>
</comment>
<dbReference type="RefSeq" id="WP_158980298.1">
    <property type="nucleotide sequence ID" value="NZ_WSFO01000009.1"/>
</dbReference>
<gene>
    <name evidence="3" type="ORF">GP644_15445</name>
</gene>
<dbReference type="Proteomes" id="UP000441586">
    <property type="component" value="Unassembled WGS sequence"/>
</dbReference>
<reference evidence="3 4" key="1">
    <citation type="submission" date="2019-12" db="EMBL/GenBank/DDBJ databases">
        <authorList>
            <person name="Zhang Y.-J."/>
        </authorList>
    </citation>
    <scope>NUCLEOTIDE SEQUENCE [LARGE SCALE GENOMIC DNA]</scope>
    <source>
        <strain evidence="3 4">H18S-6</strain>
    </source>
</reference>
<dbReference type="Gene3D" id="3.90.550.10">
    <property type="entry name" value="Spore Coat Polysaccharide Biosynthesis Protein SpsA, Chain A"/>
    <property type="match status" value="1"/>
</dbReference>
<evidence type="ECO:0000313" key="4">
    <source>
        <dbReference type="Proteomes" id="UP000441586"/>
    </source>
</evidence>
<evidence type="ECO:0000313" key="3">
    <source>
        <dbReference type="EMBL" id="KAE9628572.1"/>
    </source>
</evidence>
<dbReference type="AlphaFoldDB" id="A0A6A4RG93"/>
<keyword evidence="3" id="KW-0808">Transferase</keyword>
<name>A0A6A4RG93_9RHOB</name>
<sequence>MSQLAILLLAAGSSSRMAPRDKLMEKVNGQPLLGLMSHRAMQTGLSSFVTIPSHSHPRAAHVGNAIPIEVPDAAEGMGISIRTGIAALPDAIEAVLILPADMPEIETQDLLHMAKQYSSDDPQILRACTIDGTPGHPVLFPRRYFEELLTLSGDSGARSVLKNQPVKLVTLLGMRAVTDLDTPESWAIWRANKN</sequence>
<dbReference type="PANTHER" id="PTHR43777">
    <property type="entry name" value="MOLYBDENUM COFACTOR CYTIDYLYLTRANSFERASE"/>
    <property type="match status" value="1"/>
</dbReference>
<proteinExistence type="predicted"/>
<accession>A0A6A4RG93</accession>
<dbReference type="InterPro" id="IPR025877">
    <property type="entry name" value="MobA-like_NTP_Trfase"/>
</dbReference>
<dbReference type="PANTHER" id="PTHR43777:SF1">
    <property type="entry name" value="MOLYBDENUM COFACTOR CYTIDYLYLTRANSFERASE"/>
    <property type="match status" value="1"/>
</dbReference>
<feature type="domain" description="MobA-like NTP transferase" evidence="2">
    <location>
        <begin position="7"/>
        <end position="164"/>
    </location>
</feature>
<dbReference type="EMBL" id="WSFO01000009">
    <property type="protein sequence ID" value="KAE9628572.1"/>
    <property type="molecule type" value="Genomic_DNA"/>
</dbReference>
<dbReference type="CDD" id="cd04182">
    <property type="entry name" value="GT_2_like_f"/>
    <property type="match status" value="1"/>
</dbReference>
<dbReference type="GO" id="GO:0016779">
    <property type="term" value="F:nucleotidyltransferase activity"/>
    <property type="evidence" value="ECO:0007669"/>
    <property type="project" value="UniProtKB-ARBA"/>
</dbReference>